<dbReference type="Proteomes" id="UP000680866">
    <property type="component" value="Chromosome"/>
</dbReference>
<gene>
    <name evidence="3" type="ORF">Prubr_18360</name>
</gene>
<evidence type="ECO:0000256" key="1">
    <source>
        <dbReference type="SAM" id="MobiDB-lite"/>
    </source>
</evidence>
<feature type="region of interest" description="Disordered" evidence="1">
    <location>
        <begin position="64"/>
        <end position="86"/>
    </location>
</feature>
<keyword evidence="2" id="KW-0812">Transmembrane</keyword>
<sequence length="265" mass="26866">MMDLHQLRDALSQDDADPQVVLARLHVKRQARRRRQLVATGVATLSVLAVTAGGFAGGGHGVPGPRAGGAASPVASANGPGSTAPGPVGAAQGCADIPLADRLPALLTDGASVIVGRGVRTGRTGRDGVIHHEMSLREVRTLAGPEVPDGATVWVETPELPPMPDPIARINPGPLWGPDGALFGIVLPQSLTGGTLGATILQAPLVDGQVILGTSGGCWSTRDLAGEPFHGPLTEIPGSNTYARASAAGFTAVPLAELQRLATDS</sequence>
<evidence type="ECO:0000313" key="3">
    <source>
        <dbReference type="EMBL" id="BCJ64815.1"/>
    </source>
</evidence>
<dbReference type="EMBL" id="AP023359">
    <property type="protein sequence ID" value="BCJ64815.1"/>
    <property type="molecule type" value="Genomic_DNA"/>
</dbReference>
<keyword evidence="4" id="KW-1185">Reference proteome</keyword>
<feature type="transmembrane region" description="Helical" evidence="2">
    <location>
        <begin position="37"/>
        <end position="56"/>
    </location>
</feature>
<accession>A0A810MZN3</accession>
<evidence type="ECO:0000256" key="2">
    <source>
        <dbReference type="SAM" id="Phobius"/>
    </source>
</evidence>
<reference evidence="3" key="1">
    <citation type="submission" date="2020-08" db="EMBL/GenBank/DDBJ databases">
        <title>Whole genome shotgun sequence of Polymorphospora rubra NBRC 101157.</title>
        <authorList>
            <person name="Komaki H."/>
            <person name="Tamura T."/>
        </authorList>
    </citation>
    <scope>NUCLEOTIDE SEQUENCE</scope>
    <source>
        <strain evidence="3">NBRC 101157</strain>
    </source>
</reference>
<protein>
    <submittedName>
        <fullName evidence="3">Uncharacterized protein</fullName>
    </submittedName>
</protein>
<feature type="compositionally biased region" description="Low complexity" evidence="1">
    <location>
        <begin position="64"/>
        <end position="82"/>
    </location>
</feature>
<name>A0A810MZN3_9ACTN</name>
<dbReference type="AlphaFoldDB" id="A0A810MZN3"/>
<dbReference type="KEGG" id="pry:Prubr_18360"/>
<keyword evidence="2" id="KW-0472">Membrane</keyword>
<proteinExistence type="predicted"/>
<evidence type="ECO:0000313" key="4">
    <source>
        <dbReference type="Proteomes" id="UP000680866"/>
    </source>
</evidence>
<keyword evidence="2" id="KW-1133">Transmembrane helix</keyword>
<organism evidence="3 4">
    <name type="scientific">Polymorphospora rubra</name>
    <dbReference type="NCBI Taxonomy" id="338584"/>
    <lineage>
        <taxon>Bacteria</taxon>
        <taxon>Bacillati</taxon>
        <taxon>Actinomycetota</taxon>
        <taxon>Actinomycetes</taxon>
        <taxon>Micromonosporales</taxon>
        <taxon>Micromonosporaceae</taxon>
        <taxon>Polymorphospora</taxon>
    </lineage>
</organism>